<sequence>MPNRAAPIKKRKWEPIPLTPYGSGYLAESHAFGPPDIFKCVTYHPYSPPAPAVTGYYIDYPSLRRHRREQTPTPLQRREDHKALQFDVYTRVDGDYKPVVSLKAVKDQTVDELVDRIIIRMHKIDNNSVPEIPRMEGHSFDLEYKGASVFYKINEDNRLYGQNIALGELFRRGPGNKYKLIWKEYNSRGQECEHIIYRKELLPVIDLISESEESKTDEEMDTTTESTSSEED</sequence>
<evidence type="ECO:0000313" key="2">
    <source>
        <dbReference type="EMBL" id="KAK6333843.1"/>
    </source>
</evidence>
<gene>
    <name evidence="2" type="ORF">TWF730_004025</name>
</gene>
<reference evidence="2 3" key="1">
    <citation type="submission" date="2019-10" db="EMBL/GenBank/DDBJ databases">
        <authorList>
            <person name="Palmer J.M."/>
        </authorList>
    </citation>
    <scope>NUCLEOTIDE SEQUENCE [LARGE SCALE GENOMIC DNA]</scope>
    <source>
        <strain evidence="2 3">TWF730</strain>
    </source>
</reference>
<feature type="region of interest" description="Disordered" evidence="1">
    <location>
        <begin position="210"/>
        <end position="232"/>
    </location>
</feature>
<dbReference type="AlphaFoldDB" id="A0AAV9U3S7"/>
<dbReference type="Proteomes" id="UP001373714">
    <property type="component" value="Unassembled WGS sequence"/>
</dbReference>
<name>A0AAV9U3S7_9PEZI</name>
<evidence type="ECO:0000313" key="3">
    <source>
        <dbReference type="Proteomes" id="UP001373714"/>
    </source>
</evidence>
<keyword evidence="3" id="KW-1185">Reference proteome</keyword>
<protein>
    <submittedName>
        <fullName evidence="2">Uncharacterized protein</fullName>
    </submittedName>
</protein>
<accession>A0AAV9U3S7</accession>
<proteinExistence type="predicted"/>
<evidence type="ECO:0000256" key="1">
    <source>
        <dbReference type="SAM" id="MobiDB-lite"/>
    </source>
</evidence>
<comment type="caution">
    <text evidence="2">The sequence shown here is derived from an EMBL/GenBank/DDBJ whole genome shotgun (WGS) entry which is preliminary data.</text>
</comment>
<organism evidence="2 3">
    <name type="scientific">Orbilia blumenaviensis</name>
    <dbReference type="NCBI Taxonomy" id="1796055"/>
    <lineage>
        <taxon>Eukaryota</taxon>
        <taxon>Fungi</taxon>
        <taxon>Dikarya</taxon>
        <taxon>Ascomycota</taxon>
        <taxon>Pezizomycotina</taxon>
        <taxon>Orbiliomycetes</taxon>
        <taxon>Orbiliales</taxon>
        <taxon>Orbiliaceae</taxon>
        <taxon>Orbilia</taxon>
    </lineage>
</organism>
<dbReference type="EMBL" id="JAVHNS010000016">
    <property type="protein sequence ID" value="KAK6333843.1"/>
    <property type="molecule type" value="Genomic_DNA"/>
</dbReference>